<sequence>MRRKGPQRAHALAVKANQCSLQAKLATEDSAIALLLLHPFALNRNHRNRFYGIIGVSVDVICCHQVHEILEIVLTDELKSLTLLPFFPSSEPFILLALNGTQSSTKVQPIFLWASLVGHSYRTQGYDFLRLTYAPSGFNRGSV</sequence>
<keyword evidence="2" id="KW-1185">Reference proteome</keyword>
<dbReference type="Proteomes" id="UP001189624">
    <property type="component" value="Chromosome 4"/>
</dbReference>
<reference evidence="1" key="1">
    <citation type="submission" date="2023-10" db="EMBL/GenBank/DDBJ databases">
        <authorList>
            <person name="Domelevo Entfellner J.-B."/>
        </authorList>
    </citation>
    <scope>NUCLEOTIDE SEQUENCE</scope>
</reference>
<gene>
    <name evidence="1" type="ORF">AYBTSS11_LOCUS14116</name>
</gene>
<organism evidence="1 2">
    <name type="scientific">Sphenostylis stenocarpa</name>
    <dbReference type="NCBI Taxonomy" id="92480"/>
    <lineage>
        <taxon>Eukaryota</taxon>
        <taxon>Viridiplantae</taxon>
        <taxon>Streptophyta</taxon>
        <taxon>Embryophyta</taxon>
        <taxon>Tracheophyta</taxon>
        <taxon>Spermatophyta</taxon>
        <taxon>Magnoliopsida</taxon>
        <taxon>eudicotyledons</taxon>
        <taxon>Gunneridae</taxon>
        <taxon>Pentapetalae</taxon>
        <taxon>rosids</taxon>
        <taxon>fabids</taxon>
        <taxon>Fabales</taxon>
        <taxon>Fabaceae</taxon>
        <taxon>Papilionoideae</taxon>
        <taxon>50 kb inversion clade</taxon>
        <taxon>NPAAA clade</taxon>
        <taxon>indigoferoid/millettioid clade</taxon>
        <taxon>Phaseoleae</taxon>
        <taxon>Sphenostylis</taxon>
    </lineage>
</organism>
<evidence type="ECO:0000313" key="1">
    <source>
        <dbReference type="EMBL" id="CAJ1950177.1"/>
    </source>
</evidence>
<evidence type="ECO:0000313" key="2">
    <source>
        <dbReference type="Proteomes" id="UP001189624"/>
    </source>
</evidence>
<proteinExistence type="predicted"/>
<name>A0AA86SAW3_9FABA</name>
<protein>
    <submittedName>
        <fullName evidence="1">Uncharacterized protein</fullName>
    </submittedName>
</protein>
<dbReference type="AlphaFoldDB" id="A0AA86SAW3"/>
<dbReference type="EMBL" id="OY731401">
    <property type="protein sequence ID" value="CAJ1950177.1"/>
    <property type="molecule type" value="Genomic_DNA"/>
</dbReference>
<accession>A0AA86SAW3</accession>
<dbReference type="Gramene" id="rna-AYBTSS11_LOCUS14116">
    <property type="protein sequence ID" value="CAJ1950177.1"/>
    <property type="gene ID" value="gene-AYBTSS11_LOCUS14116"/>
</dbReference>